<organism evidence="1 2">
    <name type="scientific">Endocarpon pusillum</name>
    <dbReference type="NCBI Taxonomy" id="364733"/>
    <lineage>
        <taxon>Eukaryota</taxon>
        <taxon>Fungi</taxon>
        <taxon>Dikarya</taxon>
        <taxon>Ascomycota</taxon>
        <taxon>Pezizomycotina</taxon>
        <taxon>Eurotiomycetes</taxon>
        <taxon>Chaetothyriomycetidae</taxon>
        <taxon>Verrucariales</taxon>
        <taxon>Verrucariaceae</taxon>
        <taxon>Endocarpon</taxon>
    </lineage>
</organism>
<reference evidence="1" key="1">
    <citation type="submission" date="2020-02" db="EMBL/GenBank/DDBJ databases">
        <authorList>
            <person name="Palmer J.M."/>
        </authorList>
    </citation>
    <scope>NUCLEOTIDE SEQUENCE</scope>
    <source>
        <strain evidence="1">EPUS1.4</strain>
        <tissue evidence="1">Thallus</tissue>
    </source>
</reference>
<gene>
    <name evidence="1" type="ORF">GJ744_005227</name>
</gene>
<evidence type="ECO:0000313" key="1">
    <source>
        <dbReference type="EMBL" id="KAF7502719.1"/>
    </source>
</evidence>
<accession>A0A8H7DX84</accession>
<proteinExistence type="predicted"/>
<evidence type="ECO:0000313" key="2">
    <source>
        <dbReference type="Proteomes" id="UP000606974"/>
    </source>
</evidence>
<protein>
    <submittedName>
        <fullName evidence="1">Uncharacterized protein</fullName>
    </submittedName>
</protein>
<sequence>MQRFLRTNWRADWVMSSCILHRLNLVLHKSIAEYPLPCWISYLLSLAPSLTGAVGLSRNATATKEKLTSILTSDTYCQQEMQHVAL</sequence>
<dbReference type="Proteomes" id="UP000606974">
    <property type="component" value="Unassembled WGS sequence"/>
</dbReference>
<keyword evidence="2" id="KW-1185">Reference proteome</keyword>
<comment type="caution">
    <text evidence="1">The sequence shown here is derived from an EMBL/GenBank/DDBJ whole genome shotgun (WGS) entry which is preliminary data.</text>
</comment>
<dbReference type="AlphaFoldDB" id="A0A8H7DX84"/>
<name>A0A8H7DX84_9EURO</name>
<dbReference type="EMBL" id="JAACFV010000225">
    <property type="protein sequence ID" value="KAF7502719.1"/>
    <property type="molecule type" value="Genomic_DNA"/>
</dbReference>